<dbReference type="Pfam" id="PF00072">
    <property type="entry name" value="Response_reg"/>
    <property type="match status" value="1"/>
</dbReference>
<dbReference type="PANTHER" id="PTHR43214:SF37">
    <property type="entry name" value="TRANSCRIPTIONAL REGULATORY PROTEIN YDFI"/>
    <property type="match status" value="1"/>
</dbReference>
<dbReference type="SUPFAM" id="SSF46894">
    <property type="entry name" value="C-terminal effector domain of the bipartite response regulators"/>
    <property type="match status" value="1"/>
</dbReference>
<dbReference type="eggNOG" id="COG2197">
    <property type="taxonomic scope" value="Bacteria"/>
</dbReference>
<evidence type="ECO:0000256" key="3">
    <source>
        <dbReference type="PROSITE-ProRule" id="PRU00169"/>
    </source>
</evidence>
<dbReference type="PANTHER" id="PTHR43214">
    <property type="entry name" value="TWO-COMPONENT RESPONSE REGULATOR"/>
    <property type="match status" value="1"/>
</dbReference>
<gene>
    <name evidence="7" type="ORF">N801_08785</name>
</gene>
<protein>
    <submittedName>
        <fullName evidence="7">Chemotaxis protein CheY</fullName>
    </submittedName>
</protein>
<keyword evidence="2" id="KW-0238">DNA-binding</keyword>
<evidence type="ECO:0000259" key="5">
    <source>
        <dbReference type="PROSITE" id="PS50043"/>
    </source>
</evidence>
<feature type="domain" description="Response regulatory" evidence="6">
    <location>
        <begin position="18"/>
        <end position="134"/>
    </location>
</feature>
<evidence type="ECO:0000313" key="8">
    <source>
        <dbReference type="Proteomes" id="UP000030013"/>
    </source>
</evidence>
<dbReference type="EMBL" id="AVPL01000022">
    <property type="protein sequence ID" value="KGN41167.1"/>
    <property type="molecule type" value="Genomic_DNA"/>
</dbReference>
<feature type="region of interest" description="Disordered" evidence="4">
    <location>
        <begin position="228"/>
        <end position="254"/>
    </location>
</feature>
<dbReference type="InterPro" id="IPR016032">
    <property type="entry name" value="Sig_transdc_resp-reg_C-effctor"/>
</dbReference>
<dbReference type="InterPro" id="IPR011006">
    <property type="entry name" value="CheY-like_superfamily"/>
</dbReference>
<dbReference type="SUPFAM" id="SSF52172">
    <property type="entry name" value="CheY-like"/>
    <property type="match status" value="1"/>
</dbReference>
<reference evidence="7 8" key="1">
    <citation type="submission" date="2013-08" db="EMBL/GenBank/DDBJ databases">
        <title>The genome sequence of Knoellia aerolata.</title>
        <authorList>
            <person name="Zhu W."/>
            <person name="Wang G."/>
        </authorList>
    </citation>
    <scope>NUCLEOTIDE SEQUENCE [LARGE SCALE GENOMIC DNA]</scope>
    <source>
        <strain evidence="7 8">DSM 18566</strain>
    </source>
</reference>
<feature type="domain" description="HTH luxR-type" evidence="5">
    <location>
        <begin position="162"/>
        <end position="227"/>
    </location>
</feature>
<dbReference type="PROSITE" id="PS50110">
    <property type="entry name" value="RESPONSE_REGULATORY"/>
    <property type="match status" value="1"/>
</dbReference>
<dbReference type="InterPro" id="IPR001789">
    <property type="entry name" value="Sig_transdc_resp-reg_receiver"/>
</dbReference>
<dbReference type="PROSITE" id="PS50043">
    <property type="entry name" value="HTH_LUXR_2"/>
    <property type="match status" value="1"/>
</dbReference>
<dbReference type="Pfam" id="PF00196">
    <property type="entry name" value="GerE"/>
    <property type="match status" value="1"/>
</dbReference>
<dbReference type="Proteomes" id="UP000030013">
    <property type="component" value="Unassembled WGS sequence"/>
</dbReference>
<proteinExistence type="predicted"/>
<dbReference type="GO" id="GO:0006355">
    <property type="term" value="P:regulation of DNA-templated transcription"/>
    <property type="evidence" value="ECO:0007669"/>
    <property type="project" value="InterPro"/>
</dbReference>
<evidence type="ECO:0000313" key="7">
    <source>
        <dbReference type="EMBL" id="KGN41167.1"/>
    </source>
</evidence>
<dbReference type="PROSITE" id="PS00622">
    <property type="entry name" value="HTH_LUXR_1"/>
    <property type="match status" value="1"/>
</dbReference>
<evidence type="ECO:0000256" key="2">
    <source>
        <dbReference type="ARBA" id="ARBA00023125"/>
    </source>
</evidence>
<evidence type="ECO:0000259" key="6">
    <source>
        <dbReference type="PROSITE" id="PS50110"/>
    </source>
</evidence>
<dbReference type="STRING" id="1385519.N801_08785"/>
<evidence type="ECO:0000256" key="4">
    <source>
        <dbReference type="SAM" id="MobiDB-lite"/>
    </source>
</evidence>
<dbReference type="InterPro" id="IPR039420">
    <property type="entry name" value="WalR-like"/>
</dbReference>
<dbReference type="CDD" id="cd17535">
    <property type="entry name" value="REC_NarL-like"/>
    <property type="match status" value="1"/>
</dbReference>
<dbReference type="AlphaFoldDB" id="A0A0A0JYK6"/>
<dbReference type="CDD" id="cd06170">
    <property type="entry name" value="LuxR_C_like"/>
    <property type="match status" value="1"/>
</dbReference>
<evidence type="ECO:0000256" key="1">
    <source>
        <dbReference type="ARBA" id="ARBA00022553"/>
    </source>
</evidence>
<name>A0A0A0JYK6_9MICO</name>
<dbReference type="InterPro" id="IPR058245">
    <property type="entry name" value="NreC/VraR/RcsB-like_REC"/>
</dbReference>
<keyword evidence="8" id="KW-1185">Reference proteome</keyword>
<dbReference type="InterPro" id="IPR000792">
    <property type="entry name" value="Tscrpt_reg_LuxR_C"/>
</dbReference>
<dbReference type="Gene3D" id="3.40.50.2300">
    <property type="match status" value="1"/>
</dbReference>
<keyword evidence="1 3" id="KW-0597">Phosphoprotein</keyword>
<comment type="caution">
    <text evidence="7">The sequence shown here is derived from an EMBL/GenBank/DDBJ whole genome shotgun (WGS) entry which is preliminary data.</text>
</comment>
<sequence length="254" mass="27988">MLHHEPVTLAPVWPDPIRILIVDDHDLYRRGMQAVLGLEPDLNIVAEAESALEAISKVRELQPDLVLLDLRMRGLSGIQACRAIKEESFGTKVVLLTASDDEADLFSAIKAGASGYVLKDEPAERISEVIRLVHSGQSVIPPRLASLLVSEFGRLGTVPAQETPVGIRLTPREREVLVLLARGCSNRQIAKQLFVSENTVKNHMRNSMEKLQVRTRVEAAMYALQQGLDGPEAPDRVANLPVPGRAKNVRQHVL</sequence>
<organism evidence="7 8">
    <name type="scientific">Knoellia aerolata DSM 18566</name>
    <dbReference type="NCBI Taxonomy" id="1385519"/>
    <lineage>
        <taxon>Bacteria</taxon>
        <taxon>Bacillati</taxon>
        <taxon>Actinomycetota</taxon>
        <taxon>Actinomycetes</taxon>
        <taxon>Micrococcales</taxon>
        <taxon>Intrasporangiaceae</taxon>
        <taxon>Knoellia</taxon>
    </lineage>
</organism>
<feature type="modified residue" description="4-aspartylphosphate" evidence="3">
    <location>
        <position position="69"/>
    </location>
</feature>
<dbReference type="GO" id="GO:0003677">
    <property type="term" value="F:DNA binding"/>
    <property type="evidence" value="ECO:0007669"/>
    <property type="project" value="UniProtKB-KW"/>
</dbReference>
<dbReference type="SMART" id="SM00448">
    <property type="entry name" value="REC"/>
    <property type="match status" value="1"/>
</dbReference>
<dbReference type="PRINTS" id="PR00038">
    <property type="entry name" value="HTHLUXR"/>
</dbReference>
<accession>A0A0A0JYK6</accession>
<dbReference type="GO" id="GO:0000160">
    <property type="term" value="P:phosphorelay signal transduction system"/>
    <property type="evidence" value="ECO:0007669"/>
    <property type="project" value="InterPro"/>
</dbReference>
<dbReference type="SMART" id="SM00421">
    <property type="entry name" value="HTH_LUXR"/>
    <property type="match status" value="1"/>
</dbReference>